<keyword evidence="2" id="KW-0436">Ligase</keyword>
<dbReference type="GO" id="GO:0005524">
    <property type="term" value="F:ATP binding"/>
    <property type="evidence" value="ECO:0007669"/>
    <property type="project" value="UniProtKB-UniRule"/>
</dbReference>
<dbReference type="InterPro" id="IPR011761">
    <property type="entry name" value="ATP-grasp"/>
</dbReference>
<dbReference type="Gene3D" id="3.30.1490.20">
    <property type="entry name" value="ATP-grasp fold, A domain"/>
    <property type="match status" value="1"/>
</dbReference>
<dbReference type="AlphaFoldDB" id="A0A9D1WTB6"/>
<dbReference type="InterPro" id="IPR013815">
    <property type="entry name" value="ATP_grasp_subdomain_1"/>
</dbReference>
<organism evidence="5 6">
    <name type="scientific">Candidatus Anaerostipes excrementavium</name>
    <dbReference type="NCBI Taxonomy" id="2838463"/>
    <lineage>
        <taxon>Bacteria</taxon>
        <taxon>Bacillati</taxon>
        <taxon>Bacillota</taxon>
        <taxon>Clostridia</taxon>
        <taxon>Lachnospirales</taxon>
        <taxon>Lachnospiraceae</taxon>
        <taxon>Anaerostipes</taxon>
    </lineage>
</organism>
<sequence>MKLVVVLNMNPDKNVHTKISNNREYTRRELKTILLEGFSEFAENVVFYDNFEQFKENVSNHLDDFVINFNFGYKTRIRNMNVPAFCENYNIKYFNPDPYVQVLCQDKFMTEKFAENFEIKIPQSLLVFLHSYSKELLNDFNYPVIIKPNYESESIGITQNCIVSDIDQADHMINLLLKDFDGILIEEYIEGREIAITIFSNNDELFLEEVELIFPDVENFKYKAYTSEIKHHVAIDIQKSYYLNEEDIIHIKQLYYNLSPNKLIRIDGRIRNSEFYLIEINANPGLYPKSVVPKTFKINGYTYSEMLKKLFKHVTKTCDGESVDEASL</sequence>
<accession>A0A9D1WTB6</accession>
<keyword evidence="3" id="KW-0547">Nucleotide-binding</keyword>
<evidence type="ECO:0000259" key="4">
    <source>
        <dbReference type="PROSITE" id="PS50975"/>
    </source>
</evidence>
<dbReference type="Pfam" id="PF07478">
    <property type="entry name" value="Dala_Dala_lig_C"/>
    <property type="match status" value="1"/>
</dbReference>
<dbReference type="Proteomes" id="UP000886721">
    <property type="component" value="Unassembled WGS sequence"/>
</dbReference>
<gene>
    <name evidence="5" type="ORF">H9735_00150</name>
</gene>
<dbReference type="InterPro" id="IPR011095">
    <property type="entry name" value="Dala_Dala_lig_C"/>
</dbReference>
<dbReference type="Gene3D" id="3.30.470.20">
    <property type="entry name" value="ATP-grasp fold, B domain"/>
    <property type="match status" value="1"/>
</dbReference>
<proteinExistence type="inferred from homology"/>
<keyword evidence="3" id="KW-0067">ATP-binding</keyword>
<name>A0A9D1WTB6_9FIRM</name>
<dbReference type="GO" id="GO:0008716">
    <property type="term" value="F:D-alanine-D-alanine ligase activity"/>
    <property type="evidence" value="ECO:0007669"/>
    <property type="project" value="InterPro"/>
</dbReference>
<dbReference type="SUPFAM" id="SSF56059">
    <property type="entry name" value="Glutathione synthetase ATP-binding domain-like"/>
    <property type="match status" value="1"/>
</dbReference>
<comment type="similarity">
    <text evidence="1">Belongs to the D-alanine--D-alanine ligase family.</text>
</comment>
<feature type="domain" description="ATP-grasp" evidence="4">
    <location>
        <begin position="111"/>
        <end position="312"/>
    </location>
</feature>
<protein>
    <submittedName>
        <fullName evidence="5">ATP-grasp domain-containing protein</fullName>
    </submittedName>
</protein>
<dbReference type="PANTHER" id="PTHR23132">
    <property type="entry name" value="D-ALANINE--D-ALANINE LIGASE"/>
    <property type="match status" value="1"/>
</dbReference>
<evidence type="ECO:0000256" key="1">
    <source>
        <dbReference type="ARBA" id="ARBA00010871"/>
    </source>
</evidence>
<dbReference type="EMBL" id="DXEM01000001">
    <property type="protein sequence ID" value="HIX66517.1"/>
    <property type="molecule type" value="Genomic_DNA"/>
</dbReference>
<comment type="caution">
    <text evidence="5">The sequence shown here is derived from an EMBL/GenBank/DDBJ whole genome shotgun (WGS) entry which is preliminary data.</text>
</comment>
<dbReference type="PROSITE" id="PS50975">
    <property type="entry name" value="ATP_GRASP"/>
    <property type="match status" value="1"/>
</dbReference>
<evidence type="ECO:0000256" key="3">
    <source>
        <dbReference type="PROSITE-ProRule" id="PRU00409"/>
    </source>
</evidence>
<evidence type="ECO:0000313" key="5">
    <source>
        <dbReference type="EMBL" id="HIX66517.1"/>
    </source>
</evidence>
<evidence type="ECO:0000256" key="2">
    <source>
        <dbReference type="ARBA" id="ARBA00022598"/>
    </source>
</evidence>
<evidence type="ECO:0000313" key="6">
    <source>
        <dbReference type="Proteomes" id="UP000886721"/>
    </source>
</evidence>
<dbReference type="GO" id="GO:0046872">
    <property type="term" value="F:metal ion binding"/>
    <property type="evidence" value="ECO:0007669"/>
    <property type="project" value="InterPro"/>
</dbReference>
<reference evidence="5" key="2">
    <citation type="submission" date="2021-04" db="EMBL/GenBank/DDBJ databases">
        <authorList>
            <person name="Gilroy R."/>
        </authorList>
    </citation>
    <scope>NUCLEOTIDE SEQUENCE</scope>
    <source>
        <strain evidence="5">CHK191-13928</strain>
    </source>
</reference>
<dbReference type="PANTHER" id="PTHR23132:SF23">
    <property type="entry name" value="D-ALANINE--D-ALANINE LIGASE B"/>
    <property type="match status" value="1"/>
</dbReference>
<reference evidence="5" key="1">
    <citation type="journal article" date="2021" name="PeerJ">
        <title>Extensive microbial diversity within the chicken gut microbiome revealed by metagenomics and culture.</title>
        <authorList>
            <person name="Gilroy R."/>
            <person name="Ravi A."/>
            <person name="Getino M."/>
            <person name="Pursley I."/>
            <person name="Horton D.L."/>
            <person name="Alikhan N.F."/>
            <person name="Baker D."/>
            <person name="Gharbi K."/>
            <person name="Hall N."/>
            <person name="Watson M."/>
            <person name="Adriaenssens E.M."/>
            <person name="Foster-Nyarko E."/>
            <person name="Jarju S."/>
            <person name="Secka A."/>
            <person name="Antonio M."/>
            <person name="Oren A."/>
            <person name="Chaudhuri R.R."/>
            <person name="La Ragione R."/>
            <person name="Hildebrand F."/>
            <person name="Pallen M.J."/>
        </authorList>
    </citation>
    <scope>NUCLEOTIDE SEQUENCE</scope>
    <source>
        <strain evidence="5">CHK191-13928</strain>
    </source>
</reference>